<dbReference type="PROSITE" id="PS50088">
    <property type="entry name" value="ANK_REPEAT"/>
    <property type="match status" value="2"/>
</dbReference>
<dbReference type="PANTHER" id="PTHR38016">
    <property type="entry name" value="UNNAMED PRODUCT"/>
    <property type="match status" value="1"/>
</dbReference>
<feature type="chain" id="PRO_5030605177" description="Limiting CO2-inducible protein B/C beta carbonyic anhydrase domain-containing protein" evidence="2">
    <location>
        <begin position="21"/>
        <end position="655"/>
    </location>
</feature>
<reference evidence="4" key="1">
    <citation type="submission" date="2021-01" db="EMBL/GenBank/DDBJ databases">
        <authorList>
            <person name="Corre E."/>
            <person name="Pelletier E."/>
            <person name="Niang G."/>
            <person name="Scheremetjew M."/>
            <person name="Finn R."/>
            <person name="Kale V."/>
            <person name="Holt S."/>
            <person name="Cochrane G."/>
            <person name="Meng A."/>
            <person name="Brown T."/>
            <person name="Cohen L."/>
        </authorList>
    </citation>
    <scope>NUCLEOTIDE SEQUENCE</scope>
    <source>
        <strain evidence="4">NIES-381</strain>
    </source>
</reference>
<keyword evidence="1" id="KW-0040">ANK repeat</keyword>
<dbReference type="SUPFAM" id="SSF48403">
    <property type="entry name" value="Ankyrin repeat"/>
    <property type="match status" value="1"/>
</dbReference>
<feature type="domain" description="Limiting CO2-inducible protein B/C beta carbonyic anhydrase" evidence="3">
    <location>
        <begin position="213"/>
        <end position="422"/>
    </location>
</feature>
<dbReference type="Pfam" id="PF00023">
    <property type="entry name" value="Ank"/>
    <property type="match status" value="1"/>
</dbReference>
<dbReference type="EMBL" id="HBGA01117717">
    <property type="protein sequence ID" value="CAD9032698.1"/>
    <property type="molecule type" value="Transcribed_RNA"/>
</dbReference>
<dbReference type="InterPro" id="IPR040703">
    <property type="entry name" value="LCIB/C_CA"/>
</dbReference>
<dbReference type="Pfam" id="PF18599">
    <property type="entry name" value="LCIB_C_CA"/>
    <property type="match status" value="1"/>
</dbReference>
<feature type="repeat" description="ANK" evidence="1">
    <location>
        <begin position="485"/>
        <end position="517"/>
    </location>
</feature>
<dbReference type="InterPro" id="IPR002110">
    <property type="entry name" value="Ankyrin_rpt"/>
</dbReference>
<evidence type="ECO:0000256" key="2">
    <source>
        <dbReference type="SAM" id="SignalP"/>
    </source>
</evidence>
<dbReference type="Gene3D" id="1.25.40.20">
    <property type="entry name" value="Ankyrin repeat-containing domain"/>
    <property type="match status" value="2"/>
</dbReference>
<sequence>MAVAVGCMLVAGLVSIGATAAPQQHLYTAASTRAAQNVGSLQAGHQYRTRAVPQMLQAAILDPTQPVEMYTTTEGEAAAQYLSGPAPSFSAQWLLVPLAAVFGFVLRLAMPQNSIAIAPTVGRKRDWFKKYVLGTESQADGPKTMDILGDGLARLAEIGESQGGFQPRPKQAPKSFPSMVLRQRVDAKKFAQRFPKFDKVLQEEFPGAMHDSVFLAKMTKFLNSKGFDRDNSIVLISTCRDEISRPFADDCKELWGETFFIGSLAGMVFCGKTGMMAGMTHAPVCPDGVERYVFLSAPHIAISEEGLIGKCMREGRPGLSGACGALQAFQGELANGTVNVTVDTLDIEQSMMKQQLSAFVKYGDVPELEDLTKAAQKCIKAQLEGILAELDMTKTEYAFVSGIQIHGPDNENFFWPTDLYLRRRGGDPEVHPASVLRDVDAADIIEGADQGDLAKVMFIVQQGDEESVRRWLTEEGGDVNAQDPYGRTALQVASRYGHEHIVKLLLESGANPRIYSNSGRGALQESVRHGHDSISQLLKSNNPTLQLPYEVAEFYLWRAAREGNLPLAIRAVMYGPENVVNCRHADGDSPLFAAVRCNNREVAMYLVSVGADPLGVDLDGNTIATVAGRRAGQGDELNTLLAEIEEISKAEMSSK</sequence>
<gene>
    <name evidence="4" type="ORF">EGYM00392_LOCUS43842</name>
</gene>
<feature type="repeat" description="ANK" evidence="1">
    <location>
        <begin position="586"/>
        <end position="618"/>
    </location>
</feature>
<evidence type="ECO:0000259" key="3">
    <source>
        <dbReference type="Pfam" id="PF18599"/>
    </source>
</evidence>
<dbReference type="SMART" id="SM00248">
    <property type="entry name" value="ANK"/>
    <property type="match status" value="3"/>
</dbReference>
<feature type="signal peptide" evidence="2">
    <location>
        <begin position="1"/>
        <end position="20"/>
    </location>
</feature>
<evidence type="ECO:0000256" key="1">
    <source>
        <dbReference type="PROSITE-ProRule" id="PRU00023"/>
    </source>
</evidence>
<dbReference type="PROSITE" id="PS50297">
    <property type="entry name" value="ANK_REP_REGION"/>
    <property type="match status" value="2"/>
</dbReference>
<dbReference type="AlphaFoldDB" id="A0A7S1NPC1"/>
<protein>
    <recommendedName>
        <fullName evidence="3">Limiting CO2-inducible protein B/C beta carbonyic anhydrase domain-containing protein</fullName>
    </recommendedName>
</protein>
<keyword evidence="2" id="KW-0732">Signal</keyword>
<name>A0A7S1NPC1_9EUGL</name>
<dbReference type="Pfam" id="PF12796">
    <property type="entry name" value="Ank_2"/>
    <property type="match status" value="1"/>
</dbReference>
<dbReference type="InterPro" id="IPR036770">
    <property type="entry name" value="Ankyrin_rpt-contain_sf"/>
</dbReference>
<accession>A0A7S1NPC1</accession>
<dbReference type="PANTHER" id="PTHR38016:SF1">
    <property type="entry name" value="LIMITING CO2-INDUCIBLE PROTEIN B_C BETA CARBONYIC ANHYDRASE DOMAIN-CONTAINING PROTEIN"/>
    <property type="match status" value="1"/>
</dbReference>
<proteinExistence type="predicted"/>
<evidence type="ECO:0000313" key="4">
    <source>
        <dbReference type="EMBL" id="CAD9032698.1"/>
    </source>
</evidence>
<organism evidence="4">
    <name type="scientific">Eutreptiella gymnastica</name>
    <dbReference type="NCBI Taxonomy" id="73025"/>
    <lineage>
        <taxon>Eukaryota</taxon>
        <taxon>Discoba</taxon>
        <taxon>Euglenozoa</taxon>
        <taxon>Euglenida</taxon>
        <taxon>Spirocuta</taxon>
        <taxon>Euglenophyceae</taxon>
        <taxon>Eutreptiales</taxon>
        <taxon>Eutreptiaceae</taxon>
        <taxon>Eutreptiella</taxon>
    </lineage>
</organism>